<dbReference type="AlphaFoldDB" id="A0A9W6D1M4"/>
<protein>
    <submittedName>
        <fullName evidence="1">Uncharacterized protein</fullName>
    </submittedName>
</protein>
<comment type="caution">
    <text evidence="1">The sequence shown here is derived from an EMBL/GenBank/DDBJ whole genome shotgun (WGS) entry which is preliminary data.</text>
</comment>
<dbReference type="Proteomes" id="UP001144372">
    <property type="component" value="Unassembled WGS sequence"/>
</dbReference>
<accession>A0A9W6D1M4</accession>
<reference evidence="1" key="1">
    <citation type="submission" date="2022-12" db="EMBL/GenBank/DDBJ databases">
        <title>Reference genome sequencing for broad-spectrum identification of bacterial and archaeal isolates by mass spectrometry.</title>
        <authorList>
            <person name="Sekiguchi Y."/>
            <person name="Tourlousse D.M."/>
        </authorList>
    </citation>
    <scope>NUCLEOTIDE SEQUENCE</scope>
    <source>
        <strain evidence="1">ASRB1</strain>
    </source>
</reference>
<dbReference type="EMBL" id="BSDR01000001">
    <property type="protein sequence ID" value="GLI33309.1"/>
    <property type="molecule type" value="Genomic_DNA"/>
</dbReference>
<organism evidence="1 2">
    <name type="scientific">Desulforhabdus amnigena</name>
    <dbReference type="NCBI Taxonomy" id="40218"/>
    <lineage>
        <taxon>Bacteria</taxon>
        <taxon>Pseudomonadati</taxon>
        <taxon>Thermodesulfobacteriota</taxon>
        <taxon>Syntrophobacteria</taxon>
        <taxon>Syntrophobacterales</taxon>
        <taxon>Syntrophobacteraceae</taxon>
        <taxon>Desulforhabdus</taxon>
    </lineage>
</organism>
<proteinExistence type="predicted"/>
<keyword evidence="2" id="KW-1185">Reference proteome</keyword>
<gene>
    <name evidence="1" type="ORF">DAMNIGENAA_07420</name>
</gene>
<name>A0A9W6D1M4_9BACT</name>
<evidence type="ECO:0000313" key="2">
    <source>
        <dbReference type="Proteomes" id="UP001144372"/>
    </source>
</evidence>
<evidence type="ECO:0000313" key="1">
    <source>
        <dbReference type="EMBL" id="GLI33309.1"/>
    </source>
</evidence>
<sequence length="142" mass="16814">MGADIYPTFSMVQPAAREFYNQNRNLAGVKSVYRAEDYYYALGMGTVGRMEMEYGPFGLEGHIRYHYFNSIEGLDRYQSIVVNDIPLEDERLWLQLTFLYDLPIENLKLGLNADKIYRWSDIDDHSYDMNESRFFARLVFEF</sequence>